<dbReference type="RefSeq" id="WP_277717757.1">
    <property type="nucleotide sequence ID" value="NZ_CP110533.1"/>
</dbReference>
<gene>
    <name evidence="1" type="ORF">OM418_12415</name>
</gene>
<evidence type="ECO:0000313" key="2">
    <source>
        <dbReference type="Proteomes" id="UP001219309"/>
    </source>
</evidence>
<proteinExistence type="predicted"/>
<name>A0ABY8DVB1_9ENTR</name>
<organism evidence="1 2">
    <name type="scientific">Enterobacter quasiroggenkampii</name>
    <dbReference type="NCBI Taxonomy" id="2497436"/>
    <lineage>
        <taxon>Bacteria</taxon>
        <taxon>Pseudomonadati</taxon>
        <taxon>Pseudomonadota</taxon>
        <taxon>Gammaproteobacteria</taxon>
        <taxon>Enterobacterales</taxon>
        <taxon>Enterobacteriaceae</taxon>
        <taxon>Enterobacter</taxon>
    </lineage>
</organism>
<sequence length="187" mass="21186">MMIEEWTGTEIGIESAVDIINALEKDFGFTRGAVLRSTYRALTELLLNIRHHAYPSELGFVGHFWKISIRLEDELIHIIVEDHGVSIPVSMFEKIKSYKLDMQNVNYSDAELINKAVKMSEDSQFKGRGMGLKSILMDVDEGFINAFLITSRNGHFKYSPVSNFSSENNFKSFNGTKVELIISGEVK</sequence>
<dbReference type="InterPro" id="IPR036890">
    <property type="entry name" value="HATPase_C_sf"/>
</dbReference>
<evidence type="ECO:0008006" key="3">
    <source>
        <dbReference type="Google" id="ProtNLM"/>
    </source>
</evidence>
<accession>A0ABY8DVB1</accession>
<reference evidence="1 2" key="1">
    <citation type="submission" date="2022-10" db="EMBL/GenBank/DDBJ databases">
        <title>Dissemination of Carbapenem-producing Enterobacteriaceae in the natural water sources, Central Thailand.</title>
        <authorList>
            <person name="Songsaeng W."/>
            <person name="Prapasarakul N."/>
            <person name="Am-In N."/>
            <person name="Wongsurawat T."/>
            <person name="Sirichokchatchawan W."/>
        </authorList>
    </citation>
    <scope>NUCLEOTIDE SEQUENCE [LARGE SCALE GENOMIC DNA]</scope>
    <source>
        <strain evidence="1 2">WS12-3</strain>
    </source>
</reference>
<dbReference type="SUPFAM" id="SSF55874">
    <property type="entry name" value="ATPase domain of HSP90 chaperone/DNA topoisomerase II/histidine kinase"/>
    <property type="match status" value="1"/>
</dbReference>
<dbReference type="Proteomes" id="UP001219309">
    <property type="component" value="Chromosome"/>
</dbReference>
<evidence type="ECO:0000313" key="1">
    <source>
        <dbReference type="EMBL" id="WFC80873.1"/>
    </source>
</evidence>
<dbReference type="Gene3D" id="3.30.565.10">
    <property type="entry name" value="Histidine kinase-like ATPase, C-terminal domain"/>
    <property type="match status" value="1"/>
</dbReference>
<keyword evidence="2" id="KW-1185">Reference proteome</keyword>
<dbReference type="EMBL" id="CP110533">
    <property type="protein sequence ID" value="WFC80873.1"/>
    <property type="molecule type" value="Genomic_DNA"/>
</dbReference>
<protein>
    <recommendedName>
        <fullName evidence="3">ATP-binding protein</fullName>
    </recommendedName>
</protein>